<dbReference type="PANTHER" id="PTHR46580:SF4">
    <property type="entry name" value="ATP_GTP-BINDING PROTEIN"/>
    <property type="match status" value="1"/>
</dbReference>
<reference evidence="3" key="1">
    <citation type="submission" date="2021-02" db="EMBL/GenBank/DDBJ databases">
        <authorList>
            <person name="Nowell W R."/>
        </authorList>
    </citation>
    <scope>NUCLEOTIDE SEQUENCE</scope>
</reference>
<dbReference type="SUPFAM" id="SSF69318">
    <property type="entry name" value="Integrin alpha N-terminal domain"/>
    <property type="match status" value="1"/>
</dbReference>
<evidence type="ECO:0000256" key="2">
    <source>
        <dbReference type="SAM" id="Phobius"/>
    </source>
</evidence>
<dbReference type="Gene3D" id="2.130.10.130">
    <property type="entry name" value="Integrin alpha, N-terminal"/>
    <property type="match status" value="2"/>
</dbReference>
<comment type="caution">
    <text evidence="3">The sequence shown here is derived from an EMBL/GenBank/DDBJ whole genome shotgun (WGS) entry which is preliminary data.</text>
</comment>
<sequence length="1761" mass="204106">MKEEDDYDEDEQIDQTIIIKQQKYTTWLYIFLLLTSIYILFYSNFVHHQQKTIIKTNISLDIYNKLYSEYSDTLSCSCSNINIPYHIFLNNTITYHPVCSSIFIRKEWINALYTIHASLHGTGDFRTTAYSQFELLSGLCLFSEKTIKENENKFSFDELMNTYLLSNNQLEIEINQTIEFLRKSTSIQMISFLNYLRIIIQRNFFISALNTNYLFTVMNTLTDPKFASLTTAYLPGINTTQPQSTLMSCSITNPITTVGFKSLSHWVPYYLFIQWKTPHINDLIVDGFYTGCTPLEALLESTLDCLYSYQCIQLLKENFPNITQMNISVLISNKEKRSVFDYFNNLFIDEWLININYSKYFHKCSPSICTYKIWNQTDSSSAITLLISLYGGLILILRLITPYLIKISFHLKDRFQNQNVSLRKKLIQSIKRLNLFKKIDHRTEMDIKQQKISTCVYFLLFINLCLIFILFNSLNKKIILIRKDEPSLMDYKNLRIKYSSTLECPCSNLIILYKTFFLLSPQLHQICTSDFLNDQWLSIIKEIQTRNQYPDWRNTALSQFELLSDLCRLSNETIDDAINRFLLKPFVVLNLLSEENFYEQINATFNQFSQSTINYFQLFMKTAGILRQIDQPYFGVIRNPGIKEEKYNPIGIFTNNKKNLKVVFQLTGPRHVELEDSSCICAINSNCQVPLGIYDVDKETSATPIYIKRYIAQGLVSGCSTLDSLMLSTFECYYNNSNCLSILMKYSKDTYIQNVEYPKWFNIRSLIYDSKTSRFLPNTTISKIINEIMIEQWNPLPSYEQFYYSCSPKYCTYSEKTFTKTIIEVIIIFVSTISGLNLTLRISVPKLIQFIFYLIQKFKNRQQQQQQQQDHPKLCIRLKVSLKKLTASIHNHLIQCNIFYLRDFSSKIDRRIRKQLGQWSTRLYFILFLISLTILMFYNFIQHQKFIKTFDQLSPNLTKKLFQTYKDDLKCPCSSIASTYNWSTQIDVKFHQICSSSFVNEEGRNNLTNNIIKNLSSYSQNDYRRYFSSHLQFLEQLCQLSKETLEISLRQFLSSLFLTPELLSEDQFSQRLETILEQMKINTPKTFNRLLFLIRSINHGNAFVSNYGTNYEYINPWNSILHVHTQTKPLIYDNQCSCGLSSNCTTQANFFRENSTEIIPIQGLKIGCLPSESFRFSTLECFYNKTCLELIQYYMKSNSFNYLLSSERKSRFLLNTTIDELTNELFIEEWITSQNYFSYFNQCSPLICSYTYIQKYNIIQSIIILFGLQGGLTIVLKSICPKLIQIIYKLYIYQINKRNAIQPIQNMFITTNENLSSNINHSIRCSFKFIFLCFLLIIIIISLIIYSIQINKKQSITTISFLVSTTINTILNSSTDILATTATNMRTTTTTTTRKNTSKPICSLKFESILTDRSSSQFLLDSHIIADFNDDNLLDIAFTGTNKHSLNVLLGNGNGSFKEEIISAQFAAMDIKKKTVGDFDKDNKVDIAILHHEFGYILILFGNNDGTFTVKSYKIWITYGSDSTDITVGDFNEDKYDDICVTIRSGNSVAVFFGIGDGEFSSQITLYTGLNSYPKKISIQDFNNDHHQDIVVINSFRREIGVFLGYGNGSFQDILTSFTGGFYYPESFGFGDFNSDGFLDIAVARGNGRHITVMFGYGNGTVGDTKKFQIGKPSAEHQIYVSDFNGDQYLDIGFGLTDRTINILIGNGNGEFELEEAFSTRFEDDTLTWIGIGDFNNDAFNDIIHVDVTSNSYDVFLNQCQ</sequence>
<feature type="transmembrane region" description="Helical" evidence="2">
    <location>
        <begin position="923"/>
        <end position="941"/>
    </location>
</feature>
<dbReference type="InterPro" id="IPR028994">
    <property type="entry name" value="Integrin_alpha_N"/>
</dbReference>
<feature type="transmembrane region" description="Helical" evidence="2">
    <location>
        <begin position="1329"/>
        <end position="1348"/>
    </location>
</feature>
<dbReference type="Pfam" id="PF13517">
    <property type="entry name" value="FG-GAP_3"/>
    <property type="match status" value="3"/>
</dbReference>
<evidence type="ECO:0000313" key="3">
    <source>
        <dbReference type="EMBL" id="CAF1505396.1"/>
    </source>
</evidence>
<keyword evidence="1" id="KW-0732">Signal</keyword>
<dbReference type="OrthoDB" id="10025931at2759"/>
<dbReference type="EMBL" id="CAJNOJ010000660">
    <property type="protein sequence ID" value="CAF1505396.1"/>
    <property type="molecule type" value="Genomic_DNA"/>
</dbReference>
<feature type="transmembrane region" description="Helical" evidence="2">
    <location>
        <begin position="455"/>
        <end position="474"/>
    </location>
</feature>
<keyword evidence="2" id="KW-0812">Transmembrane</keyword>
<name>A0A815TQV4_ADIRI</name>
<keyword evidence="2" id="KW-1133">Transmembrane helix</keyword>
<accession>A0A815TQV4</accession>
<keyword evidence="2" id="KW-0472">Membrane</keyword>
<protein>
    <submittedName>
        <fullName evidence="3">Uncharacterized protein</fullName>
    </submittedName>
</protein>
<organism evidence="3 4">
    <name type="scientific">Adineta ricciae</name>
    <name type="common">Rotifer</name>
    <dbReference type="NCBI Taxonomy" id="249248"/>
    <lineage>
        <taxon>Eukaryota</taxon>
        <taxon>Metazoa</taxon>
        <taxon>Spiralia</taxon>
        <taxon>Gnathifera</taxon>
        <taxon>Rotifera</taxon>
        <taxon>Eurotatoria</taxon>
        <taxon>Bdelloidea</taxon>
        <taxon>Adinetida</taxon>
        <taxon>Adinetidae</taxon>
        <taxon>Adineta</taxon>
    </lineage>
</organism>
<proteinExistence type="predicted"/>
<evidence type="ECO:0000256" key="1">
    <source>
        <dbReference type="ARBA" id="ARBA00022729"/>
    </source>
</evidence>
<dbReference type="PANTHER" id="PTHR46580">
    <property type="entry name" value="SENSOR KINASE-RELATED"/>
    <property type="match status" value="1"/>
</dbReference>
<evidence type="ECO:0000313" key="4">
    <source>
        <dbReference type="Proteomes" id="UP000663852"/>
    </source>
</evidence>
<feature type="transmembrane region" description="Helical" evidence="2">
    <location>
        <begin position="382"/>
        <end position="405"/>
    </location>
</feature>
<dbReference type="Proteomes" id="UP000663852">
    <property type="component" value="Unassembled WGS sequence"/>
</dbReference>
<gene>
    <name evidence="3" type="ORF">EDS130_LOCUS42895</name>
</gene>
<feature type="transmembrane region" description="Helical" evidence="2">
    <location>
        <begin position="27"/>
        <end position="45"/>
    </location>
</feature>
<feature type="transmembrane region" description="Helical" evidence="2">
    <location>
        <begin position="1258"/>
        <end position="1280"/>
    </location>
</feature>
<dbReference type="InterPro" id="IPR013517">
    <property type="entry name" value="FG-GAP"/>
</dbReference>